<dbReference type="InterPro" id="IPR001810">
    <property type="entry name" value="F-box_dom"/>
</dbReference>
<dbReference type="AlphaFoldDB" id="A0A8C7Z771"/>
<dbReference type="InterPro" id="IPR036047">
    <property type="entry name" value="F-box-like_dom_sf"/>
</dbReference>
<dbReference type="InterPro" id="IPR052301">
    <property type="entry name" value="SCF_F-box/WD-repeat"/>
</dbReference>
<evidence type="ECO:0000313" key="2">
    <source>
        <dbReference type="Ensembl" id="ENSOSIP00000038053.1"/>
    </source>
</evidence>
<evidence type="ECO:0000259" key="1">
    <source>
        <dbReference type="PROSITE" id="PS50181"/>
    </source>
</evidence>
<dbReference type="PANTHER" id="PTHR14381">
    <property type="entry name" value="DACTYLIN"/>
    <property type="match status" value="1"/>
</dbReference>
<reference evidence="2" key="2">
    <citation type="submission" date="2025-09" db="UniProtKB">
        <authorList>
            <consortium name="Ensembl"/>
        </authorList>
    </citation>
    <scope>IDENTIFICATION</scope>
</reference>
<dbReference type="PANTHER" id="PTHR14381:SF1">
    <property type="entry name" value="F-BOX_WD REPEAT-CONTAINING PROTEIN 4"/>
    <property type="match status" value="1"/>
</dbReference>
<proteinExistence type="predicted"/>
<dbReference type="SUPFAM" id="SSF81383">
    <property type="entry name" value="F-box domain"/>
    <property type="match status" value="1"/>
</dbReference>
<dbReference type="Gene3D" id="1.20.1280.50">
    <property type="match status" value="1"/>
</dbReference>
<dbReference type="SMART" id="SM00256">
    <property type="entry name" value="FBOX"/>
    <property type="match status" value="1"/>
</dbReference>
<feature type="domain" description="F-box" evidence="1">
    <location>
        <begin position="1"/>
        <end position="46"/>
    </location>
</feature>
<keyword evidence="3" id="KW-1185">Reference proteome</keyword>
<dbReference type="Pfam" id="PF12937">
    <property type="entry name" value="F-box-like"/>
    <property type="match status" value="1"/>
</dbReference>
<dbReference type="GO" id="GO:0019005">
    <property type="term" value="C:SCF ubiquitin ligase complex"/>
    <property type="evidence" value="ECO:0007669"/>
    <property type="project" value="TreeGrafter"/>
</dbReference>
<accession>A0A8C7Z771</accession>
<sequence>MLLFQFPEEVLHCIFCHLDYKSLGRLCQVCKAFNEFVNRDAVWRKIARGLLNTGITWNGTDIYPHIPLKERVKTAQNWGNGACKRFIPLKWKTKLLPWLQLDGDVLFLSQATNIGLYRLHRDSRRLQQTAFKIYSGHKGDVCCFALTDSHLISGGSIVHVPYKFVGSQTLPNCVCALKLRFPRSTICMADRVWSVAVSPTVR</sequence>
<reference evidence="2" key="1">
    <citation type="submission" date="2025-08" db="UniProtKB">
        <authorList>
            <consortium name="Ensembl"/>
        </authorList>
    </citation>
    <scope>IDENTIFICATION</scope>
</reference>
<name>A0A8C7Z771_9TELE</name>
<dbReference type="GO" id="GO:0031146">
    <property type="term" value="P:SCF-dependent proteasomal ubiquitin-dependent protein catabolic process"/>
    <property type="evidence" value="ECO:0007669"/>
    <property type="project" value="TreeGrafter"/>
</dbReference>
<evidence type="ECO:0000313" key="3">
    <source>
        <dbReference type="Proteomes" id="UP000694383"/>
    </source>
</evidence>
<dbReference type="Proteomes" id="UP000694383">
    <property type="component" value="Unplaced"/>
</dbReference>
<organism evidence="2 3">
    <name type="scientific">Oryzias sinensis</name>
    <name type="common">Chinese medaka</name>
    <dbReference type="NCBI Taxonomy" id="183150"/>
    <lineage>
        <taxon>Eukaryota</taxon>
        <taxon>Metazoa</taxon>
        <taxon>Chordata</taxon>
        <taxon>Craniata</taxon>
        <taxon>Vertebrata</taxon>
        <taxon>Euteleostomi</taxon>
        <taxon>Actinopterygii</taxon>
        <taxon>Neopterygii</taxon>
        <taxon>Teleostei</taxon>
        <taxon>Neoteleostei</taxon>
        <taxon>Acanthomorphata</taxon>
        <taxon>Ovalentaria</taxon>
        <taxon>Atherinomorphae</taxon>
        <taxon>Beloniformes</taxon>
        <taxon>Adrianichthyidae</taxon>
        <taxon>Oryziinae</taxon>
        <taxon>Oryzias</taxon>
    </lineage>
</organism>
<protein>
    <submittedName>
        <fullName evidence="2">F-box and WD repeat domain containing 4</fullName>
    </submittedName>
</protein>
<dbReference type="GeneTree" id="ENSGT00390000005029"/>
<dbReference type="PROSITE" id="PS50181">
    <property type="entry name" value="FBOX"/>
    <property type="match status" value="1"/>
</dbReference>
<dbReference type="Ensembl" id="ENSOSIT00000040108.1">
    <property type="protein sequence ID" value="ENSOSIP00000038053.1"/>
    <property type="gene ID" value="ENSOSIG00000018808.1"/>
</dbReference>